<dbReference type="GO" id="GO:0004065">
    <property type="term" value="F:arylsulfatase activity"/>
    <property type="evidence" value="ECO:0007669"/>
    <property type="project" value="TreeGrafter"/>
</dbReference>
<dbReference type="STRING" id="760192.Halhy_0525"/>
<organism evidence="6 7">
    <name type="scientific">Haliscomenobacter hydrossis (strain ATCC 27775 / DSM 1100 / LMG 10767 / O)</name>
    <dbReference type="NCBI Taxonomy" id="760192"/>
    <lineage>
        <taxon>Bacteria</taxon>
        <taxon>Pseudomonadati</taxon>
        <taxon>Bacteroidota</taxon>
        <taxon>Saprospiria</taxon>
        <taxon>Saprospirales</taxon>
        <taxon>Haliscomenobacteraceae</taxon>
        <taxon>Haliscomenobacter</taxon>
    </lineage>
</organism>
<evidence type="ECO:0000256" key="3">
    <source>
        <dbReference type="ARBA" id="ARBA00022801"/>
    </source>
</evidence>
<proteinExistence type="inferred from homology"/>
<dbReference type="PANTHER" id="PTHR42693">
    <property type="entry name" value="ARYLSULFATASE FAMILY MEMBER"/>
    <property type="match status" value="1"/>
</dbReference>
<dbReference type="InterPro" id="IPR050738">
    <property type="entry name" value="Sulfatase"/>
</dbReference>
<evidence type="ECO:0000256" key="4">
    <source>
        <dbReference type="ARBA" id="ARBA00022837"/>
    </source>
</evidence>
<dbReference type="Proteomes" id="UP000008461">
    <property type="component" value="Chromosome"/>
</dbReference>
<dbReference type="InterPro" id="IPR017850">
    <property type="entry name" value="Alkaline_phosphatase_core_sf"/>
</dbReference>
<protein>
    <submittedName>
        <fullName evidence="6">Sulfatase</fullName>
    </submittedName>
</protein>
<keyword evidence="7" id="KW-1185">Reference proteome</keyword>
<name>F4KZE0_HALH1</name>
<feature type="domain" description="Sulfatase N-terminal" evidence="5">
    <location>
        <begin position="31"/>
        <end position="312"/>
    </location>
</feature>
<evidence type="ECO:0000313" key="6">
    <source>
        <dbReference type="EMBL" id="AEE48435.1"/>
    </source>
</evidence>
<keyword evidence="2" id="KW-0479">Metal-binding</keyword>
<dbReference type="KEGG" id="hhy:Halhy_0525"/>
<dbReference type="InterPro" id="IPR000917">
    <property type="entry name" value="Sulfatase_N"/>
</dbReference>
<accession>F4KZE0</accession>
<dbReference type="Gene3D" id="3.40.720.10">
    <property type="entry name" value="Alkaline Phosphatase, subunit A"/>
    <property type="match status" value="1"/>
</dbReference>
<dbReference type="CDD" id="cd16027">
    <property type="entry name" value="SGSH"/>
    <property type="match status" value="1"/>
</dbReference>
<dbReference type="RefSeq" id="WP_013762999.1">
    <property type="nucleotide sequence ID" value="NC_015510.1"/>
</dbReference>
<reference key="2">
    <citation type="submission" date="2011-04" db="EMBL/GenBank/DDBJ databases">
        <title>Complete sequence of chromosome of Haliscomenobacter hydrossis DSM 1100.</title>
        <authorList>
            <consortium name="US DOE Joint Genome Institute (JGI-PGF)"/>
            <person name="Lucas S."/>
            <person name="Han J."/>
            <person name="Lapidus A."/>
            <person name="Bruce D."/>
            <person name="Goodwin L."/>
            <person name="Pitluck S."/>
            <person name="Peters L."/>
            <person name="Kyrpides N."/>
            <person name="Mavromatis K."/>
            <person name="Ivanova N."/>
            <person name="Ovchinnikova G."/>
            <person name="Pagani I."/>
            <person name="Daligault H."/>
            <person name="Detter J.C."/>
            <person name="Han C."/>
            <person name="Land M."/>
            <person name="Hauser L."/>
            <person name="Markowitz V."/>
            <person name="Cheng J.-F."/>
            <person name="Hugenholtz P."/>
            <person name="Woyke T."/>
            <person name="Wu D."/>
            <person name="Verbarg S."/>
            <person name="Frueling A."/>
            <person name="Brambilla E."/>
            <person name="Klenk H.-P."/>
            <person name="Eisen J.A."/>
        </authorList>
    </citation>
    <scope>NUCLEOTIDE SEQUENCE</scope>
    <source>
        <strain>DSM 1100</strain>
    </source>
</reference>
<comment type="similarity">
    <text evidence="1">Belongs to the sulfatase family.</text>
</comment>
<dbReference type="eggNOG" id="COG3119">
    <property type="taxonomic scope" value="Bacteria"/>
</dbReference>
<dbReference type="OrthoDB" id="9789742at2"/>
<dbReference type="PROSITE" id="PS00523">
    <property type="entry name" value="SULFATASE_1"/>
    <property type="match status" value="1"/>
</dbReference>
<dbReference type="SUPFAM" id="SSF53649">
    <property type="entry name" value="Alkaline phosphatase-like"/>
    <property type="match status" value="1"/>
</dbReference>
<evidence type="ECO:0000259" key="5">
    <source>
        <dbReference type="Pfam" id="PF00884"/>
    </source>
</evidence>
<dbReference type="PANTHER" id="PTHR42693:SF53">
    <property type="entry name" value="ENDO-4-O-SULFATASE"/>
    <property type="match status" value="1"/>
</dbReference>
<dbReference type="InterPro" id="IPR024607">
    <property type="entry name" value="Sulfatase_CS"/>
</dbReference>
<reference evidence="6 7" key="1">
    <citation type="journal article" date="2011" name="Stand. Genomic Sci.">
        <title>Complete genome sequence of Haliscomenobacter hydrossis type strain (O).</title>
        <authorList>
            <consortium name="US DOE Joint Genome Institute (JGI-PGF)"/>
            <person name="Daligault H."/>
            <person name="Lapidus A."/>
            <person name="Zeytun A."/>
            <person name="Nolan M."/>
            <person name="Lucas S."/>
            <person name="Del Rio T.G."/>
            <person name="Tice H."/>
            <person name="Cheng J.F."/>
            <person name="Tapia R."/>
            <person name="Han C."/>
            <person name="Goodwin L."/>
            <person name="Pitluck S."/>
            <person name="Liolios K."/>
            <person name="Pagani I."/>
            <person name="Ivanova N."/>
            <person name="Huntemann M."/>
            <person name="Mavromatis K."/>
            <person name="Mikhailova N."/>
            <person name="Pati A."/>
            <person name="Chen A."/>
            <person name="Palaniappan K."/>
            <person name="Land M."/>
            <person name="Hauser L."/>
            <person name="Brambilla E.M."/>
            <person name="Rohde M."/>
            <person name="Verbarg S."/>
            <person name="Goker M."/>
            <person name="Bristow J."/>
            <person name="Eisen J.A."/>
            <person name="Markowitz V."/>
            <person name="Hugenholtz P."/>
            <person name="Kyrpides N.C."/>
            <person name="Klenk H.P."/>
            <person name="Woyke T."/>
        </authorList>
    </citation>
    <scope>NUCLEOTIDE SEQUENCE [LARGE SCALE GENOMIC DNA]</scope>
    <source>
        <strain evidence="7">ATCC 27775 / DSM 1100 / LMG 10767 / O</strain>
    </source>
</reference>
<keyword evidence="4" id="KW-0106">Calcium</keyword>
<dbReference type="HOGENOM" id="CLU_006332_7_3_10"/>
<keyword evidence="3" id="KW-0378">Hydrolase</keyword>
<dbReference type="EMBL" id="CP002691">
    <property type="protein sequence ID" value="AEE48435.1"/>
    <property type="molecule type" value="Genomic_DNA"/>
</dbReference>
<gene>
    <name evidence="6" type="ordered locus">Halhy_0525</name>
</gene>
<dbReference type="GO" id="GO:0046872">
    <property type="term" value="F:metal ion binding"/>
    <property type="evidence" value="ECO:0007669"/>
    <property type="project" value="UniProtKB-KW"/>
</dbReference>
<evidence type="ECO:0000256" key="2">
    <source>
        <dbReference type="ARBA" id="ARBA00022723"/>
    </source>
</evidence>
<evidence type="ECO:0000256" key="1">
    <source>
        <dbReference type="ARBA" id="ARBA00008779"/>
    </source>
</evidence>
<dbReference type="AlphaFoldDB" id="F4KZE0"/>
<sequence length="541" mass="61830">MKNYFLFATLSLLCFTAPEQYKQQSLLASQPNIVWIVCEDMSPHLGCYGEKVAKTPNLDRLATEGVRYSNVFTTAGVCAPSRNSIITGRYQTANGGHNMRTLAASGLAKDAYPEGFKAYSAVLPADVKPYPEYLRQAGYYCSNNAKEDYQFDSSPTMWDESGNKAHWRNRKDKSKPFFSIFNLNVTHESQVWARDKEPLLVNPKDVEVPPYYPDDSISRKVIARFLSNVMVMDKQAGEIIQQLKDDGLYDNTVVFFYSDHGDGLPYVKRELHHRGLRIPLIIKAPFLKAGTSDDQLISAVDFAPSLLSLAGVAIPKSMHGQAFFGDQKASKKRSYIYGARDRMDSEIDRVRSVSDGRFNYLRYYLPQLPFYQNIRYRLQNPLMPHLLKLRDEGKLNAAQMDWFRPTKPDEELFDTQTDPFELNNLATNPQYAAKLKELKAAHEKWLKDYKDWGAMPEMDMVRQWWNGKDAPPKTAEPVVVFKGNKVEITSKTVGASIGYRKSYKDTWAVYQKPFDWPKGDSLYVVAHRIGYDKSVVKRVKN</sequence>
<evidence type="ECO:0000313" key="7">
    <source>
        <dbReference type="Proteomes" id="UP000008461"/>
    </source>
</evidence>
<dbReference type="Pfam" id="PF00884">
    <property type="entry name" value="Sulfatase"/>
    <property type="match status" value="1"/>
</dbReference>